<dbReference type="SUPFAM" id="SSF55874">
    <property type="entry name" value="ATPase domain of HSP90 chaperone/DNA topoisomerase II/histidine kinase"/>
    <property type="match status" value="1"/>
</dbReference>
<dbReference type="SMART" id="SM00448">
    <property type="entry name" value="REC"/>
    <property type="match status" value="1"/>
</dbReference>
<keyword evidence="12 16" id="KW-0472">Membrane</keyword>
<feature type="transmembrane region" description="Helical" evidence="16">
    <location>
        <begin position="56"/>
        <end position="77"/>
    </location>
</feature>
<keyword evidence="7" id="KW-0547">Nucleotide-binding</keyword>
<reference evidence="21" key="1">
    <citation type="submission" date="2005-08" db="EMBL/GenBank/DDBJ databases">
        <title>Complete sequence of Dechloromonas aromatica RCB.</title>
        <authorList>
            <person name="Salinero K.K."/>
            <person name="Copeland A."/>
            <person name="Lucas S."/>
            <person name="Lapidus A."/>
            <person name="Barry K."/>
            <person name="Detter J.C."/>
            <person name="Glavina T."/>
            <person name="Hammon N."/>
            <person name="Israni S."/>
            <person name="Pitluck S."/>
            <person name="Di Bartolo G."/>
            <person name="Trong S."/>
            <person name="Schmutz J."/>
            <person name="Larimer F."/>
            <person name="Land M."/>
            <person name="Ivanova N."/>
            <person name="Richardson P."/>
        </authorList>
    </citation>
    <scope>NUCLEOTIDE SEQUENCE</scope>
    <source>
        <strain evidence="21">RCB</strain>
    </source>
</reference>
<evidence type="ECO:0000256" key="12">
    <source>
        <dbReference type="ARBA" id="ARBA00023136"/>
    </source>
</evidence>
<dbReference type="eggNOG" id="COG0784">
    <property type="taxonomic scope" value="Bacteria"/>
</dbReference>
<dbReference type="InterPro" id="IPR013655">
    <property type="entry name" value="PAS_fold_3"/>
</dbReference>
<dbReference type="CDD" id="cd16922">
    <property type="entry name" value="HATPase_EvgS-ArcB-TorS-like"/>
    <property type="match status" value="1"/>
</dbReference>
<feature type="domain" description="PAS" evidence="19">
    <location>
        <begin position="217"/>
        <end position="271"/>
    </location>
</feature>
<dbReference type="InterPro" id="IPR003594">
    <property type="entry name" value="HATPase_dom"/>
</dbReference>
<feature type="domain" description="Histidine kinase" evidence="17">
    <location>
        <begin position="506"/>
        <end position="726"/>
    </location>
</feature>
<dbReference type="InterPro" id="IPR005467">
    <property type="entry name" value="His_kinase_dom"/>
</dbReference>
<dbReference type="InterPro" id="IPR000700">
    <property type="entry name" value="PAS-assoc_C"/>
</dbReference>
<evidence type="ECO:0000256" key="7">
    <source>
        <dbReference type="ARBA" id="ARBA00022741"/>
    </source>
</evidence>
<evidence type="ECO:0000256" key="16">
    <source>
        <dbReference type="SAM" id="Phobius"/>
    </source>
</evidence>
<dbReference type="KEGG" id="dar:Daro_1614"/>
<comment type="subcellular location">
    <subcellularLocation>
        <location evidence="2">Membrane</location>
        <topology evidence="2">Multi-pass membrane protein</topology>
    </subcellularLocation>
</comment>
<evidence type="ECO:0000259" key="18">
    <source>
        <dbReference type="PROSITE" id="PS50110"/>
    </source>
</evidence>
<evidence type="ECO:0000256" key="8">
    <source>
        <dbReference type="ARBA" id="ARBA00022777"/>
    </source>
</evidence>
<feature type="modified residue" description="4-aspartylphosphate" evidence="15">
    <location>
        <position position="802"/>
    </location>
</feature>
<gene>
    <name evidence="21" type="ordered locus">Daro_1614</name>
</gene>
<evidence type="ECO:0000256" key="2">
    <source>
        <dbReference type="ARBA" id="ARBA00004141"/>
    </source>
</evidence>
<dbReference type="SMART" id="SM00086">
    <property type="entry name" value="PAC"/>
    <property type="match status" value="2"/>
</dbReference>
<accession>Q47FL9</accession>
<dbReference type="AlphaFoldDB" id="Q47FL9"/>
<dbReference type="STRING" id="159087.Daro_1614"/>
<dbReference type="HOGENOM" id="CLU_000445_114_15_4"/>
<keyword evidence="4 15" id="KW-0597">Phosphoprotein</keyword>
<dbReference type="PROSITE" id="PS50112">
    <property type="entry name" value="PAS"/>
    <property type="match status" value="1"/>
</dbReference>
<dbReference type="SUPFAM" id="SSF55785">
    <property type="entry name" value="PYP-like sensor domain (PAS domain)"/>
    <property type="match status" value="2"/>
</dbReference>
<dbReference type="GO" id="GO:0000155">
    <property type="term" value="F:phosphorelay sensor kinase activity"/>
    <property type="evidence" value="ECO:0007669"/>
    <property type="project" value="InterPro"/>
</dbReference>
<dbReference type="eggNOG" id="COG3829">
    <property type="taxonomic scope" value="Bacteria"/>
</dbReference>
<keyword evidence="5 21" id="KW-0808">Transferase</keyword>
<dbReference type="InterPro" id="IPR013656">
    <property type="entry name" value="PAS_4"/>
</dbReference>
<dbReference type="Gene3D" id="1.10.287.130">
    <property type="match status" value="1"/>
</dbReference>
<feature type="transmembrane region" description="Helical" evidence="16">
    <location>
        <begin position="162"/>
        <end position="181"/>
    </location>
</feature>
<dbReference type="InterPro" id="IPR004358">
    <property type="entry name" value="Sig_transdc_His_kin-like_C"/>
</dbReference>
<dbReference type="CDD" id="cd17546">
    <property type="entry name" value="REC_hyHK_CKI1_RcsC-like"/>
    <property type="match status" value="1"/>
</dbReference>
<dbReference type="CDD" id="cd00130">
    <property type="entry name" value="PAS"/>
    <property type="match status" value="1"/>
</dbReference>
<dbReference type="Pfam" id="PF13493">
    <property type="entry name" value="DUF4118"/>
    <property type="match status" value="1"/>
</dbReference>
<feature type="transmembrane region" description="Helical" evidence="16">
    <location>
        <begin position="108"/>
        <end position="126"/>
    </location>
</feature>
<dbReference type="PROSITE" id="PS50113">
    <property type="entry name" value="PAC"/>
    <property type="match status" value="2"/>
</dbReference>
<evidence type="ECO:0000259" key="20">
    <source>
        <dbReference type="PROSITE" id="PS50113"/>
    </source>
</evidence>
<dbReference type="InterPro" id="IPR011006">
    <property type="entry name" value="CheY-like_superfamily"/>
</dbReference>
<evidence type="ECO:0000256" key="4">
    <source>
        <dbReference type="ARBA" id="ARBA00022553"/>
    </source>
</evidence>
<evidence type="ECO:0000256" key="3">
    <source>
        <dbReference type="ARBA" id="ARBA00012438"/>
    </source>
</evidence>
<dbReference type="NCBIfam" id="TIGR00229">
    <property type="entry name" value="sensory_box"/>
    <property type="match status" value="1"/>
</dbReference>
<dbReference type="GO" id="GO:0005524">
    <property type="term" value="F:ATP binding"/>
    <property type="evidence" value="ECO:0007669"/>
    <property type="project" value="UniProtKB-KW"/>
</dbReference>
<evidence type="ECO:0000256" key="14">
    <source>
        <dbReference type="ARBA" id="ARBA00070152"/>
    </source>
</evidence>
<dbReference type="InterPro" id="IPR025201">
    <property type="entry name" value="KdpD_TM"/>
</dbReference>
<evidence type="ECO:0000256" key="1">
    <source>
        <dbReference type="ARBA" id="ARBA00000085"/>
    </source>
</evidence>
<evidence type="ECO:0000313" key="21">
    <source>
        <dbReference type="EMBL" id="AAZ46362.1"/>
    </source>
</evidence>
<evidence type="ECO:0000256" key="5">
    <source>
        <dbReference type="ARBA" id="ARBA00022679"/>
    </source>
</evidence>
<dbReference type="Pfam" id="PF08447">
    <property type="entry name" value="PAS_3"/>
    <property type="match status" value="1"/>
</dbReference>
<sequence length="873" mass="95528">MLFFAKATKAKQAAMSVSSRDRFILLATAGYTVFSLLWIFLSDQLMSAFADINSMVWLSTAKGIFFVIATAGMFYLAMRAVPTDNAALSEGLLKSLLDRSMQGRWPRWAVYIFAILVTLLMLLVRASLPLPFDERPMLILFMLPIILSALLGGLGPGLFSTALSALGVNFLSIAPLRGLYIASSYDLFHWSFLVINGVAISLLSEVLRKARSKAEVNRQLLDTIVSGTSDAVFLKDAQGRYLLANAATAGFVGKAQEEIIGQDDTFLFPEETARDLMTSDRVIMLAARNTTHEECLRTLDGKEMVFLVTKGPVFDHQGRVVGLFGISREITELKRAMAALVASEAALKLAQRQAGIGNWTWNIGTGEHSWSEEVYRIYGHDPRLPPLGYPEVSQYFMPESWRLLSATIEKCLVDGEPYECDVELMSPPATSCWVAVRGEATRRPDGTIIDLHGTIQDITERKRSSKELEQYRHHLEELVESRTTELATARASAEAATRAKSAFLANMSHEIRTPMNGILGMVHLMRRAGASPAQLEQLDKIASSGTHLLVIINDILDLSKIEAGKLVLEQENFLLSEVVNTALAVIAGAAAAKGLTVNADVSSIPQALRGDPTRLSQALVNYLGNALKFTERGSISLKGSVVEETETDYLLRFEVSDTGIGMTAEQQSHLFIPFAQADSSTTRKFGGTGLGLAINQHIAQMMGGEVGVSSIPGQGSSFWLTVRLGKGRSTGQAKPTLASDPEEVLVSEHRGRRVLLVEDEPINQEVAGELLREVGLEVELAADGLQAVQLVVENDYDVILMDMQMPEMDGLEATRAIRKLPGRQTVPILAMTANAFAEDRERCMASGMNDFIPKPVNPDVLYATLLRWLTVRS</sequence>
<dbReference type="Gene3D" id="3.40.50.2300">
    <property type="match status" value="1"/>
</dbReference>
<dbReference type="SMART" id="SM00388">
    <property type="entry name" value="HisKA"/>
    <property type="match status" value="1"/>
</dbReference>
<dbReference type="Gene3D" id="3.30.450.20">
    <property type="entry name" value="PAS domain"/>
    <property type="match status" value="2"/>
</dbReference>
<dbReference type="SMART" id="SM00387">
    <property type="entry name" value="HATPase_c"/>
    <property type="match status" value="1"/>
</dbReference>
<evidence type="ECO:0000256" key="11">
    <source>
        <dbReference type="ARBA" id="ARBA00023012"/>
    </source>
</evidence>
<dbReference type="GO" id="GO:0016020">
    <property type="term" value="C:membrane"/>
    <property type="evidence" value="ECO:0007669"/>
    <property type="project" value="UniProtKB-SubCell"/>
</dbReference>
<evidence type="ECO:0000256" key="15">
    <source>
        <dbReference type="PROSITE-ProRule" id="PRU00169"/>
    </source>
</evidence>
<dbReference type="PROSITE" id="PS50110">
    <property type="entry name" value="RESPONSE_REGULATORY"/>
    <property type="match status" value="1"/>
</dbReference>
<dbReference type="InterPro" id="IPR036097">
    <property type="entry name" value="HisK_dim/P_sf"/>
</dbReference>
<dbReference type="SUPFAM" id="SSF47384">
    <property type="entry name" value="Homodimeric domain of signal transducing histidine kinase"/>
    <property type="match status" value="1"/>
</dbReference>
<dbReference type="FunFam" id="1.10.287.130:FF:000004">
    <property type="entry name" value="Ethylene receptor 1"/>
    <property type="match status" value="1"/>
</dbReference>
<dbReference type="Pfam" id="PF00512">
    <property type="entry name" value="HisKA"/>
    <property type="match status" value="1"/>
</dbReference>
<evidence type="ECO:0000256" key="10">
    <source>
        <dbReference type="ARBA" id="ARBA00022989"/>
    </source>
</evidence>
<dbReference type="Pfam" id="PF00072">
    <property type="entry name" value="Response_reg"/>
    <property type="match status" value="1"/>
</dbReference>
<dbReference type="CDD" id="cd00082">
    <property type="entry name" value="HisKA"/>
    <property type="match status" value="1"/>
</dbReference>
<evidence type="ECO:0000256" key="13">
    <source>
        <dbReference type="ARBA" id="ARBA00058004"/>
    </source>
</evidence>
<dbReference type="PRINTS" id="PR00344">
    <property type="entry name" value="BCTRLSENSOR"/>
</dbReference>
<dbReference type="PROSITE" id="PS50109">
    <property type="entry name" value="HIS_KIN"/>
    <property type="match status" value="1"/>
</dbReference>
<dbReference type="InterPro" id="IPR001789">
    <property type="entry name" value="Sig_transdc_resp-reg_receiver"/>
</dbReference>
<dbReference type="InterPro" id="IPR035965">
    <property type="entry name" value="PAS-like_dom_sf"/>
</dbReference>
<feature type="transmembrane region" description="Helical" evidence="16">
    <location>
        <begin position="138"/>
        <end position="155"/>
    </location>
</feature>
<name>Q47FL9_DECAR</name>
<comment type="catalytic activity">
    <reaction evidence="1">
        <text>ATP + protein L-histidine = ADP + protein N-phospho-L-histidine.</text>
        <dbReference type="EC" id="2.7.13.3"/>
    </reaction>
</comment>
<keyword evidence="8 21" id="KW-0418">Kinase</keyword>
<dbReference type="EMBL" id="CP000089">
    <property type="protein sequence ID" value="AAZ46362.1"/>
    <property type="molecule type" value="Genomic_DNA"/>
</dbReference>
<dbReference type="EC" id="2.7.13.3" evidence="3"/>
<dbReference type="InterPro" id="IPR000014">
    <property type="entry name" value="PAS"/>
</dbReference>
<dbReference type="SUPFAM" id="SSF52172">
    <property type="entry name" value="CheY-like"/>
    <property type="match status" value="1"/>
</dbReference>
<dbReference type="eggNOG" id="COG2202">
    <property type="taxonomic scope" value="Bacteria"/>
</dbReference>
<dbReference type="FunFam" id="3.30.565.10:FF:000010">
    <property type="entry name" value="Sensor histidine kinase RcsC"/>
    <property type="match status" value="1"/>
</dbReference>
<feature type="domain" description="PAC" evidence="20">
    <location>
        <begin position="418"/>
        <end position="470"/>
    </location>
</feature>
<feature type="transmembrane region" description="Helical" evidence="16">
    <location>
        <begin position="21"/>
        <end position="41"/>
    </location>
</feature>
<dbReference type="PANTHER" id="PTHR45339">
    <property type="entry name" value="HYBRID SIGNAL TRANSDUCTION HISTIDINE KINASE J"/>
    <property type="match status" value="1"/>
</dbReference>
<dbReference type="InterPro" id="IPR038318">
    <property type="entry name" value="KdpD_sf"/>
</dbReference>
<keyword evidence="10 16" id="KW-1133">Transmembrane helix</keyword>
<dbReference type="eggNOG" id="COG2205">
    <property type="taxonomic scope" value="Bacteria"/>
</dbReference>
<dbReference type="Gene3D" id="2.10.70.100">
    <property type="match status" value="1"/>
</dbReference>
<dbReference type="InterPro" id="IPR001610">
    <property type="entry name" value="PAC"/>
</dbReference>
<dbReference type="InterPro" id="IPR036890">
    <property type="entry name" value="HATPase_C_sf"/>
</dbReference>
<organism evidence="21">
    <name type="scientific">Dechloromonas aromatica (strain RCB)</name>
    <dbReference type="NCBI Taxonomy" id="159087"/>
    <lineage>
        <taxon>Bacteria</taxon>
        <taxon>Pseudomonadati</taxon>
        <taxon>Pseudomonadota</taxon>
        <taxon>Betaproteobacteria</taxon>
        <taxon>Rhodocyclales</taxon>
        <taxon>Azonexaceae</taxon>
        <taxon>Dechloromonas</taxon>
    </lineage>
</organism>
<comment type="function">
    <text evidence="13">Member of the two-component regulatory system BvgS/BvgA. Phosphorylates BvgA via a four-step phosphorelay in response to environmental signals.</text>
</comment>
<keyword evidence="11" id="KW-0902">Two-component regulatory system</keyword>
<dbReference type="Gene3D" id="1.20.120.620">
    <property type="entry name" value="Backbone structure of the membrane domain of e. Coli histidine kinase receptor kdpd"/>
    <property type="match status" value="1"/>
</dbReference>
<feature type="domain" description="PAC" evidence="20">
    <location>
        <begin position="290"/>
        <end position="342"/>
    </location>
</feature>
<evidence type="ECO:0000256" key="9">
    <source>
        <dbReference type="ARBA" id="ARBA00022840"/>
    </source>
</evidence>
<dbReference type="PANTHER" id="PTHR45339:SF5">
    <property type="entry name" value="HISTIDINE KINASE"/>
    <property type="match status" value="1"/>
</dbReference>
<proteinExistence type="predicted"/>
<dbReference type="Pfam" id="PF02518">
    <property type="entry name" value="HATPase_c"/>
    <property type="match status" value="1"/>
</dbReference>
<dbReference type="Gene3D" id="3.30.565.10">
    <property type="entry name" value="Histidine kinase-like ATPase, C-terminal domain"/>
    <property type="match status" value="1"/>
</dbReference>
<protein>
    <recommendedName>
        <fullName evidence="14">Virulence sensor protein BvgS</fullName>
        <ecNumber evidence="3">2.7.13.3</ecNumber>
    </recommendedName>
</protein>
<keyword evidence="9" id="KW-0067">ATP-binding</keyword>
<evidence type="ECO:0000256" key="6">
    <source>
        <dbReference type="ARBA" id="ARBA00022692"/>
    </source>
</evidence>
<dbReference type="InterPro" id="IPR003661">
    <property type="entry name" value="HisK_dim/P_dom"/>
</dbReference>
<evidence type="ECO:0000259" key="17">
    <source>
        <dbReference type="PROSITE" id="PS50109"/>
    </source>
</evidence>
<evidence type="ECO:0000259" key="19">
    <source>
        <dbReference type="PROSITE" id="PS50112"/>
    </source>
</evidence>
<feature type="domain" description="Response regulatory" evidence="18">
    <location>
        <begin position="753"/>
        <end position="869"/>
    </location>
</feature>
<dbReference type="Pfam" id="PF08448">
    <property type="entry name" value="PAS_4"/>
    <property type="match status" value="1"/>
</dbReference>
<keyword evidence="6 16" id="KW-0812">Transmembrane</keyword>
<dbReference type="SMART" id="SM00091">
    <property type="entry name" value="PAS"/>
    <property type="match status" value="1"/>
</dbReference>